<evidence type="ECO:0000313" key="3">
    <source>
        <dbReference type="EMBL" id="WTP46866.1"/>
    </source>
</evidence>
<evidence type="ECO:0000313" key="4">
    <source>
        <dbReference type="EMBL" id="WTP54676.1"/>
    </source>
</evidence>
<keyword evidence="2" id="KW-1133">Transmembrane helix</keyword>
<dbReference type="Proteomes" id="UP001432166">
    <property type="component" value="Chromosome"/>
</dbReference>
<feature type="transmembrane region" description="Helical" evidence="2">
    <location>
        <begin position="124"/>
        <end position="142"/>
    </location>
</feature>
<keyword evidence="2" id="KW-0812">Transmembrane</keyword>
<feature type="transmembrane region" description="Helical" evidence="2">
    <location>
        <begin position="53"/>
        <end position="77"/>
    </location>
</feature>
<protein>
    <submittedName>
        <fullName evidence="4">Uncharacterized protein</fullName>
    </submittedName>
</protein>
<proteinExistence type="predicted"/>
<feature type="region of interest" description="Disordered" evidence="1">
    <location>
        <begin position="164"/>
        <end position="184"/>
    </location>
</feature>
<evidence type="ECO:0000256" key="1">
    <source>
        <dbReference type="SAM" id="MobiDB-lite"/>
    </source>
</evidence>
<feature type="transmembrane region" description="Helical" evidence="2">
    <location>
        <begin position="15"/>
        <end position="33"/>
    </location>
</feature>
<name>A0ABZ1JVI5_9ACTN</name>
<dbReference type="EMBL" id="CP108133">
    <property type="protein sequence ID" value="WTP54676.1"/>
    <property type="molecule type" value="Genomic_DNA"/>
</dbReference>
<keyword evidence="5" id="KW-1185">Reference proteome</keyword>
<dbReference type="EMBL" id="CP108133">
    <property type="protein sequence ID" value="WTP46866.1"/>
    <property type="molecule type" value="Genomic_DNA"/>
</dbReference>
<organism evidence="4 5">
    <name type="scientific">Streptomyces tauricus</name>
    <dbReference type="NCBI Taxonomy" id="68274"/>
    <lineage>
        <taxon>Bacteria</taxon>
        <taxon>Bacillati</taxon>
        <taxon>Actinomycetota</taxon>
        <taxon>Actinomycetes</taxon>
        <taxon>Kitasatosporales</taxon>
        <taxon>Streptomycetaceae</taxon>
        <taxon>Streptomyces</taxon>
        <taxon>Streptomyces aurantiacus group</taxon>
    </lineage>
</organism>
<evidence type="ECO:0000256" key="2">
    <source>
        <dbReference type="SAM" id="Phobius"/>
    </source>
</evidence>
<evidence type="ECO:0000313" key="5">
    <source>
        <dbReference type="Proteomes" id="UP001432166"/>
    </source>
</evidence>
<gene>
    <name evidence="3" type="ORF">OG288_00035</name>
    <name evidence="4" type="ORF">OG288_44175</name>
</gene>
<feature type="transmembrane region" description="Helical" evidence="2">
    <location>
        <begin position="98"/>
        <end position="118"/>
    </location>
</feature>
<accession>A0ABZ1JVI5</accession>
<sequence>MGVRTRIEDAWAERLWIDHFLAGAGIAAHVLVIRLTRSGDWLQWIDSSQRTDLYAATAGVVSAIGGLSAIAISIYTAANGERLRAVRRQHQGQLRRSWRSLLQGTALCCVLLLAALSLDRSHDPLSARFLCEYAIAFALLRYPRLIWLFDRMMQLSDMDLATPEPAAAPARDPNWVRRRQQTPP</sequence>
<keyword evidence="2" id="KW-0472">Membrane</keyword>
<dbReference type="RefSeq" id="WP_328936265.1">
    <property type="nucleotide sequence ID" value="NZ_CP108133.1"/>
</dbReference>
<reference evidence="4" key="1">
    <citation type="submission" date="2022-10" db="EMBL/GenBank/DDBJ databases">
        <title>The complete genomes of actinobacterial strains from the NBC collection.</title>
        <authorList>
            <person name="Joergensen T.S."/>
            <person name="Alvarez Arevalo M."/>
            <person name="Sterndorff E.B."/>
            <person name="Faurdal D."/>
            <person name="Vuksanovic O."/>
            <person name="Mourched A.-S."/>
            <person name="Charusanti P."/>
            <person name="Shaw S."/>
            <person name="Blin K."/>
            <person name="Weber T."/>
        </authorList>
    </citation>
    <scope>NUCLEOTIDE SEQUENCE</scope>
    <source>
        <strain evidence="4">NBC_00189</strain>
    </source>
</reference>